<dbReference type="Proteomes" id="UP000266693">
    <property type="component" value="Unassembled WGS sequence"/>
</dbReference>
<sequence>MVDDREIWACANMLLRIHGPDARRRAASRAAELAQRGETRGERVFTLIAERIGQLESTQSEGRPN</sequence>
<comment type="caution">
    <text evidence="1">The sequence shown here is derived from an EMBL/GenBank/DDBJ whole genome shotgun (WGS) entry which is preliminary data.</text>
</comment>
<dbReference type="AlphaFoldDB" id="A0A396RP62"/>
<reference evidence="1 2" key="1">
    <citation type="submission" date="2018-08" db="EMBL/GenBank/DDBJ databases">
        <title>The multiple taxonomic identification of Sphingomonas gilva.</title>
        <authorList>
            <person name="Zhu D."/>
            <person name="Zheng S."/>
        </authorList>
    </citation>
    <scope>NUCLEOTIDE SEQUENCE [LARGE SCALE GENOMIC DNA]</scope>
    <source>
        <strain evidence="1 2">ZDH117</strain>
    </source>
</reference>
<evidence type="ECO:0000313" key="1">
    <source>
        <dbReference type="EMBL" id="RHW18228.1"/>
    </source>
</evidence>
<name>A0A396RP62_9SPHN</name>
<organism evidence="1 2">
    <name type="scientific">Sphingomonas gilva</name>
    <dbReference type="NCBI Taxonomy" id="2305907"/>
    <lineage>
        <taxon>Bacteria</taxon>
        <taxon>Pseudomonadati</taxon>
        <taxon>Pseudomonadota</taxon>
        <taxon>Alphaproteobacteria</taxon>
        <taxon>Sphingomonadales</taxon>
        <taxon>Sphingomonadaceae</taxon>
        <taxon>Sphingomonas</taxon>
    </lineage>
</organism>
<dbReference type="InterPro" id="IPR054234">
    <property type="entry name" value="DUF6961"/>
</dbReference>
<dbReference type="RefSeq" id="WP_118863418.1">
    <property type="nucleotide sequence ID" value="NZ_QWLV01000002.1"/>
</dbReference>
<keyword evidence="2" id="KW-1185">Reference proteome</keyword>
<proteinExistence type="predicted"/>
<accession>A0A396RP62</accession>
<dbReference type="EMBL" id="QWLV01000002">
    <property type="protein sequence ID" value="RHW18228.1"/>
    <property type="molecule type" value="Genomic_DNA"/>
</dbReference>
<protein>
    <submittedName>
        <fullName evidence="1">Uncharacterized protein</fullName>
    </submittedName>
</protein>
<dbReference type="Pfam" id="PF22284">
    <property type="entry name" value="DUF6961"/>
    <property type="match status" value="1"/>
</dbReference>
<gene>
    <name evidence="1" type="ORF">D1610_07040</name>
</gene>
<evidence type="ECO:0000313" key="2">
    <source>
        <dbReference type="Proteomes" id="UP000266693"/>
    </source>
</evidence>